<dbReference type="eggNOG" id="COG0456">
    <property type="taxonomic scope" value="Bacteria"/>
</dbReference>
<dbReference type="InterPro" id="IPR016181">
    <property type="entry name" value="Acyl_CoA_acyltransferase"/>
</dbReference>
<sequence length="149" mass="17108">MRIRPLAPADLAEWARMRQTLWPDCPPRRTRVEMRELLRDPRMFGVLVLDRGTGMLGGFVELALRAGVDGAAGEWVGFLEGWYVDPDLRQRGWGRKLVCAAERWAAERGMTELASDTELGNRAAIDAHRGLGFRETFRTVQFLKRIRRR</sequence>
<dbReference type="PANTHER" id="PTHR43072">
    <property type="entry name" value="N-ACETYLTRANSFERASE"/>
    <property type="match status" value="1"/>
</dbReference>
<feature type="domain" description="N-acetyltransferase" evidence="9">
    <location>
        <begin position="1"/>
        <end position="149"/>
    </location>
</feature>
<keyword evidence="11" id="KW-1185">Reference proteome</keyword>
<comment type="catalytic activity">
    <reaction evidence="8">
        <text>kanamycin B + acetyl-CoA = N(6')-acetylkanamycin B + CoA + H(+)</text>
        <dbReference type="Rhea" id="RHEA:16449"/>
        <dbReference type="ChEBI" id="CHEBI:15378"/>
        <dbReference type="ChEBI" id="CHEBI:57287"/>
        <dbReference type="ChEBI" id="CHEBI:57288"/>
        <dbReference type="ChEBI" id="CHEBI:58390"/>
        <dbReference type="ChEBI" id="CHEBI:58549"/>
        <dbReference type="EC" id="2.3.1.82"/>
    </reaction>
</comment>
<proteinExistence type="predicted"/>
<dbReference type="OrthoDB" id="118633at2"/>
<dbReference type="AlphaFoldDB" id="B1ZSS5"/>
<evidence type="ECO:0000256" key="6">
    <source>
        <dbReference type="ARBA" id="ARBA00023315"/>
    </source>
</evidence>
<evidence type="ECO:0000256" key="1">
    <source>
        <dbReference type="ARBA" id="ARBA00011738"/>
    </source>
</evidence>
<dbReference type="HOGENOM" id="CLU_127011_0_0_0"/>
<dbReference type="GO" id="GO:0047663">
    <property type="term" value="F:aminoglycoside 6'-N-acetyltransferase activity"/>
    <property type="evidence" value="ECO:0007669"/>
    <property type="project" value="UniProtKB-EC"/>
</dbReference>
<dbReference type="RefSeq" id="WP_012374307.1">
    <property type="nucleotide sequence ID" value="NC_010571.1"/>
</dbReference>
<organism evidence="10 11">
    <name type="scientific">Opitutus terrae (strain DSM 11246 / JCM 15787 / PB90-1)</name>
    <dbReference type="NCBI Taxonomy" id="452637"/>
    <lineage>
        <taxon>Bacteria</taxon>
        <taxon>Pseudomonadati</taxon>
        <taxon>Verrucomicrobiota</taxon>
        <taxon>Opitutia</taxon>
        <taxon>Opitutales</taxon>
        <taxon>Opitutaceae</taxon>
        <taxon>Opitutus</taxon>
    </lineage>
</organism>
<dbReference type="InterPro" id="IPR000182">
    <property type="entry name" value="GNAT_dom"/>
</dbReference>
<keyword evidence="4 10" id="KW-0808">Transferase</keyword>
<reference evidence="10 11" key="1">
    <citation type="journal article" date="2011" name="J. Bacteriol.">
        <title>Genome sequence of the verrucomicrobium Opitutus terrae PB90-1, an abundant inhabitant of rice paddy soil ecosystems.</title>
        <authorList>
            <person name="van Passel M.W."/>
            <person name="Kant R."/>
            <person name="Palva A."/>
            <person name="Copeland A."/>
            <person name="Lucas S."/>
            <person name="Lapidus A."/>
            <person name="Glavina del Rio T."/>
            <person name="Pitluck S."/>
            <person name="Goltsman E."/>
            <person name="Clum A."/>
            <person name="Sun H."/>
            <person name="Schmutz J."/>
            <person name="Larimer F.W."/>
            <person name="Land M.L."/>
            <person name="Hauser L."/>
            <person name="Kyrpides N."/>
            <person name="Mikhailova N."/>
            <person name="Richardson P.P."/>
            <person name="Janssen P.H."/>
            <person name="de Vos W.M."/>
            <person name="Smidt H."/>
        </authorList>
    </citation>
    <scope>NUCLEOTIDE SEQUENCE [LARGE SCALE GENOMIC DNA]</scope>
    <source>
        <strain evidence="11">DSM 11246 / JCM 15787 / PB90-1</strain>
    </source>
</reference>
<protein>
    <recommendedName>
        <fullName evidence="3">Aminoglycoside N(6')-acetyltransferase type 1</fullName>
        <ecNumber evidence="2">2.3.1.82</ecNumber>
    </recommendedName>
    <alternativeName>
        <fullName evidence="7">Aminoglycoside resistance protein</fullName>
    </alternativeName>
</protein>
<keyword evidence="5" id="KW-0046">Antibiotic resistance</keyword>
<evidence type="ECO:0000256" key="7">
    <source>
        <dbReference type="ARBA" id="ARBA00029660"/>
    </source>
</evidence>
<dbReference type="Proteomes" id="UP000007013">
    <property type="component" value="Chromosome"/>
</dbReference>
<evidence type="ECO:0000313" key="11">
    <source>
        <dbReference type="Proteomes" id="UP000007013"/>
    </source>
</evidence>
<accession>B1ZSS5</accession>
<evidence type="ECO:0000256" key="2">
    <source>
        <dbReference type="ARBA" id="ARBA00012888"/>
    </source>
</evidence>
<comment type="subunit">
    <text evidence="1">Homodimer.</text>
</comment>
<evidence type="ECO:0000256" key="5">
    <source>
        <dbReference type="ARBA" id="ARBA00023251"/>
    </source>
</evidence>
<dbReference type="SUPFAM" id="SSF55729">
    <property type="entry name" value="Acyl-CoA N-acyltransferases (Nat)"/>
    <property type="match status" value="1"/>
</dbReference>
<evidence type="ECO:0000259" key="9">
    <source>
        <dbReference type="PROSITE" id="PS51186"/>
    </source>
</evidence>
<evidence type="ECO:0000256" key="3">
    <source>
        <dbReference type="ARBA" id="ARBA00017677"/>
    </source>
</evidence>
<dbReference type="Gene3D" id="3.40.630.30">
    <property type="match status" value="1"/>
</dbReference>
<dbReference type="KEGG" id="ote:Oter_1485"/>
<evidence type="ECO:0000256" key="8">
    <source>
        <dbReference type="ARBA" id="ARBA00048923"/>
    </source>
</evidence>
<dbReference type="PIRSF" id="PIRSF000452">
    <property type="entry name" value="6-N-acetyltransf"/>
    <property type="match status" value="1"/>
</dbReference>
<gene>
    <name evidence="10" type="ordered locus">Oter_1485</name>
</gene>
<dbReference type="EC" id="2.3.1.82" evidence="2"/>
<evidence type="ECO:0000256" key="4">
    <source>
        <dbReference type="ARBA" id="ARBA00022679"/>
    </source>
</evidence>
<dbReference type="EMBL" id="CP001032">
    <property type="protein sequence ID" value="ACB74769.1"/>
    <property type="molecule type" value="Genomic_DNA"/>
</dbReference>
<dbReference type="PROSITE" id="PS51186">
    <property type="entry name" value="GNAT"/>
    <property type="match status" value="1"/>
</dbReference>
<evidence type="ECO:0000313" key="10">
    <source>
        <dbReference type="EMBL" id="ACB74769.1"/>
    </source>
</evidence>
<dbReference type="GO" id="GO:0046677">
    <property type="term" value="P:response to antibiotic"/>
    <property type="evidence" value="ECO:0007669"/>
    <property type="project" value="UniProtKB-KW"/>
</dbReference>
<dbReference type="InterPro" id="IPR024170">
    <property type="entry name" value="Aminoglycoside_N6-AcTrfrase"/>
</dbReference>
<dbReference type="CDD" id="cd04301">
    <property type="entry name" value="NAT_SF"/>
    <property type="match status" value="1"/>
</dbReference>
<dbReference type="Pfam" id="PF00583">
    <property type="entry name" value="Acetyltransf_1"/>
    <property type="match status" value="1"/>
</dbReference>
<name>B1ZSS5_OPITP</name>
<keyword evidence="6" id="KW-0012">Acyltransferase</keyword>